<dbReference type="SUPFAM" id="SSF48371">
    <property type="entry name" value="ARM repeat"/>
    <property type="match status" value="2"/>
</dbReference>
<keyword evidence="9" id="KW-0732">Signal</keyword>
<dbReference type="GO" id="GO:0005886">
    <property type="term" value="C:plasma membrane"/>
    <property type="evidence" value="ECO:0007669"/>
    <property type="project" value="UniProtKB-SubCell"/>
</dbReference>
<dbReference type="GO" id="GO:0004672">
    <property type="term" value="F:protein kinase activity"/>
    <property type="evidence" value="ECO:0007669"/>
    <property type="project" value="InterPro"/>
</dbReference>
<feature type="region of interest" description="Disordered" evidence="17">
    <location>
        <begin position="2502"/>
        <end position="2525"/>
    </location>
</feature>
<keyword evidence="11 15" id="KW-0106">Calcium</keyword>
<dbReference type="InterPro" id="IPR050271">
    <property type="entry name" value="UDP-glycosyltransferase"/>
</dbReference>
<dbReference type="GO" id="GO:0005509">
    <property type="term" value="F:calcium ion binding"/>
    <property type="evidence" value="ECO:0007669"/>
    <property type="project" value="UniProtKB-UniRule"/>
</dbReference>
<evidence type="ECO:0000256" key="6">
    <source>
        <dbReference type="ARBA" id="ARBA00022679"/>
    </source>
</evidence>
<dbReference type="SMART" id="SM00365">
    <property type="entry name" value="LRR_SD22"/>
    <property type="match status" value="9"/>
</dbReference>
<dbReference type="PANTHER" id="PTHR48043">
    <property type="entry name" value="EG:EG0003.4 PROTEIN-RELATED"/>
    <property type="match status" value="1"/>
</dbReference>
<dbReference type="InterPro" id="IPR002213">
    <property type="entry name" value="UDP_glucos_trans"/>
</dbReference>
<evidence type="ECO:0000259" key="18">
    <source>
        <dbReference type="PROSITE" id="PS50011"/>
    </source>
</evidence>
<dbReference type="InterPro" id="IPR000483">
    <property type="entry name" value="Cys-rich_flank_reg_C"/>
</dbReference>
<dbReference type="PANTHER" id="PTHR48043:SF159">
    <property type="entry name" value="EG:EG0003.4 PROTEIN-RELATED"/>
    <property type="match status" value="1"/>
</dbReference>
<feature type="region of interest" description="Disordered" evidence="17">
    <location>
        <begin position="3433"/>
        <end position="3452"/>
    </location>
</feature>
<dbReference type="InterPro" id="IPR035595">
    <property type="entry name" value="UDP_glycos_trans_CS"/>
</dbReference>
<comment type="similarity">
    <text evidence="2">Belongs to the UDP-glycosyltransferase family.</text>
</comment>
<feature type="repeat" description="ARM" evidence="16">
    <location>
        <begin position="2123"/>
        <end position="2165"/>
    </location>
</feature>
<keyword evidence="4" id="KW-0433">Leucine-rich repeat</keyword>
<comment type="subcellular location">
    <subcellularLocation>
        <location evidence="1">Cell membrane</location>
        <topology evidence="1">Peripheral membrane protein</topology>
        <orientation evidence="1">Cytoplasmic side</orientation>
    </subcellularLocation>
</comment>
<dbReference type="PRINTS" id="PR01869">
    <property type="entry name" value="BCATNINFAMLY"/>
</dbReference>
<dbReference type="Gene3D" id="1.10.10.60">
    <property type="entry name" value="Homeodomain-like"/>
    <property type="match status" value="1"/>
</dbReference>
<dbReference type="Pfam" id="PF00117">
    <property type="entry name" value="GATase"/>
    <property type="match status" value="1"/>
</dbReference>
<evidence type="ECO:0000256" key="5">
    <source>
        <dbReference type="ARBA" id="ARBA00022676"/>
    </source>
</evidence>
<evidence type="ECO:0000256" key="15">
    <source>
        <dbReference type="PROSITE-ProRule" id="PRU00043"/>
    </source>
</evidence>
<dbReference type="Gene3D" id="2.60.40.60">
    <property type="entry name" value="Cadherins"/>
    <property type="match status" value="2"/>
</dbReference>
<dbReference type="InterPro" id="IPR020894">
    <property type="entry name" value="Cadherin_CS"/>
</dbReference>
<feature type="domain" description="Cadherin" evidence="19">
    <location>
        <begin position="2275"/>
        <end position="2317"/>
    </location>
</feature>
<dbReference type="GO" id="GO:0016055">
    <property type="term" value="P:Wnt signaling pathway"/>
    <property type="evidence" value="ECO:0007669"/>
    <property type="project" value="UniProtKB-KW"/>
</dbReference>
<dbReference type="Gene3D" id="3.40.50.880">
    <property type="match status" value="1"/>
</dbReference>
<evidence type="ECO:0000256" key="8">
    <source>
        <dbReference type="ARBA" id="ARBA00022716"/>
    </source>
</evidence>
<dbReference type="InterPro" id="IPR002126">
    <property type="entry name" value="Cadherin-like_dom"/>
</dbReference>
<dbReference type="SMART" id="SM00112">
    <property type="entry name" value="CA"/>
    <property type="match status" value="2"/>
</dbReference>
<feature type="compositionally biased region" description="Basic and acidic residues" evidence="17">
    <location>
        <begin position="3287"/>
        <end position="3298"/>
    </location>
</feature>
<reference evidence="20" key="1">
    <citation type="journal article" date="2020" name="J Insects Food Feed">
        <title>The yellow mealworm (Tenebrio molitor) genome: a resource for the emerging insects as food and feed industry.</title>
        <authorList>
            <person name="Eriksson T."/>
            <person name="Andere A."/>
            <person name="Kelstrup H."/>
            <person name="Emery V."/>
            <person name="Picard C."/>
        </authorList>
    </citation>
    <scope>NUCLEOTIDE SEQUENCE</scope>
    <source>
        <strain evidence="20">Stoneville</strain>
        <tissue evidence="20">Whole head</tissue>
    </source>
</reference>
<feature type="compositionally biased region" description="Polar residues" evidence="17">
    <location>
        <begin position="2505"/>
        <end position="2520"/>
    </location>
</feature>
<dbReference type="SMART" id="SM00220">
    <property type="entry name" value="S_TKc"/>
    <property type="match status" value="1"/>
</dbReference>
<dbReference type="PROSITE" id="PS00232">
    <property type="entry name" value="CADHERIN_1"/>
    <property type="match status" value="1"/>
</dbReference>
<evidence type="ECO:0000313" key="21">
    <source>
        <dbReference type="Proteomes" id="UP000719412"/>
    </source>
</evidence>
<dbReference type="EMBL" id="JABDTM020023456">
    <property type="protein sequence ID" value="KAH0815168.1"/>
    <property type="molecule type" value="Genomic_DNA"/>
</dbReference>
<gene>
    <name evidence="20" type="ORF">GEV33_007624</name>
</gene>
<evidence type="ECO:0000256" key="4">
    <source>
        <dbReference type="ARBA" id="ARBA00022614"/>
    </source>
</evidence>
<keyword evidence="14" id="KW-0325">Glycoprotein</keyword>
<evidence type="ECO:0000256" key="16">
    <source>
        <dbReference type="PROSITE-ProRule" id="PRU00259"/>
    </source>
</evidence>
<dbReference type="InterPro" id="IPR011989">
    <property type="entry name" value="ARM-like"/>
</dbReference>
<evidence type="ECO:0000256" key="11">
    <source>
        <dbReference type="ARBA" id="ARBA00022837"/>
    </source>
</evidence>
<keyword evidence="8" id="KW-0217">Developmental protein</keyword>
<dbReference type="Gene3D" id="3.80.10.10">
    <property type="entry name" value="Ribonuclease Inhibitor"/>
    <property type="match status" value="2"/>
</dbReference>
<dbReference type="PRINTS" id="PR00205">
    <property type="entry name" value="CADHERIN"/>
</dbReference>
<keyword evidence="13" id="KW-0472">Membrane</keyword>
<dbReference type="InterPro" id="IPR015919">
    <property type="entry name" value="Cadherin-like_sf"/>
</dbReference>
<dbReference type="SMART" id="SM00364">
    <property type="entry name" value="LRR_BAC"/>
    <property type="match status" value="4"/>
</dbReference>
<keyword evidence="12" id="KW-0130">Cell adhesion</keyword>
<name>A0A8J6LCW0_TENMO</name>
<dbReference type="Gene3D" id="1.25.10.10">
    <property type="entry name" value="Leucine-rich Repeat Variant"/>
    <property type="match status" value="1"/>
</dbReference>
<dbReference type="SUPFAM" id="SSF56112">
    <property type="entry name" value="Protein kinase-like (PK-like)"/>
    <property type="match status" value="1"/>
</dbReference>
<dbReference type="InterPro" id="IPR029062">
    <property type="entry name" value="Class_I_gatase-like"/>
</dbReference>
<dbReference type="GO" id="GO:0045296">
    <property type="term" value="F:cadherin binding"/>
    <property type="evidence" value="ECO:0007669"/>
    <property type="project" value="InterPro"/>
</dbReference>
<evidence type="ECO:0000256" key="9">
    <source>
        <dbReference type="ARBA" id="ARBA00022729"/>
    </source>
</evidence>
<dbReference type="Gene3D" id="1.10.510.10">
    <property type="entry name" value="Transferase(Phosphotransferase) domain 1"/>
    <property type="match status" value="1"/>
</dbReference>
<feature type="region of interest" description="Disordered" evidence="17">
    <location>
        <begin position="3243"/>
        <end position="3304"/>
    </location>
</feature>
<dbReference type="InterPro" id="IPR008271">
    <property type="entry name" value="Ser/Thr_kinase_AS"/>
</dbReference>
<sequence length="3631" mass="413258">MKFLGTILYAVAEKPLDCTFYNIENNYLKFEDVVLDVDIETTIPPSSNSGLQKINVSYVDIVDNPYVSVSESRYLGLVFLNFKQINEVVEPSRRSEFYYNVKLNLHCDNSAIVEMYSSIRLIDTNNHEPFFEKPRYTYNLISAYVEDFQRQLILYPIVATDYDITNIEVDFTIQENPYFDILYGGVVPGSLNKKHYPKLVPKTHGTLLTERIELEIVVTDVGTPPRQNFTKLVINPPSPPAPIFDKTFYVGHYYKNDTFVINESPELAEGTTYYQSHVTINDKQGYQNNFISRVENGKIVIEINQRLDSSYFFQNNYIAYELEATYVDVVTNRATASRATLIVELHHDLTERRRADLHPCRRLLTDVVAVALLEELGLQPSPNPGTSYHIVIDLAWKWALALTNDFLCEVLLRALSRLEYFLFYLSEARKESEDLPASVGGVAYSSIRLIDTNNHEPFFDKPRYTYNLISAYVEDFQRQLILYPIVATDYDVTNVEVDFTIEENAYFDIMYGGVVPGTLNKKHYPKLVPKTHGKLLTERIEVEIGVTDVGTPPRRNVTKLVINPPSPPAPIFDKTFYVGHYYKNHTFVINESPELAEGTTYYQTRVTIIIDGERDQNNFISRVENEKIVIESNDQLDSSVFFQNNYIAYELKATYVDVVTNLATASRATLIVEHHHDLMNNFLKQVAAGILFIYIWGNGPVSATAPLNCTVNNLTHTYLAITDPIYDTDPESTVPYTYKLLTQNVIGGPRIGVTVNPKDNTLFITIPKINEKEEQSEKTNFDLSFLLSLRCSDGAEIQMHTIVPVIDSNNHQPFFSKPKYVYNLISTHLDDFKRQLFLNPITATDYDITNGELSFNIEDNDYFDIAYGGVVPGTLNKQHSAQLIPKVPGSSITKKIEVTITVTVSAVLILASHLSPQRTSPTMRTILCILLISGVNSEDYICDINACEALEQSKIDLQEFIDSLEDNNNNSYLLKLERRLRSLEQPVWKISKLNERWLECAQGPCKCRPETKSLSCWQQNLPVLPATQILPQDAVSIDLGINGLTTLNKNAFLMLSHLTELDLFDNELDHLPDGIFDDLGSLQYLRLHKNKIEDIPGDLLAKLRNLQTLDMSNNRIRQLPPHFFKGNVKLIVVHMSRNSIKIVPQTLFAGLDSLEDLDFSNNKIERLPKFLFTDLTNMKRLQLADNRIDYLPTGLFDALTKLEYLNFRKNHISSISDKLFNALQNLKSLQLTSNHLRRIQLNDFSNLYNLEDLHLGQNFISELPENSFESNPNLKKLFLFSNNLEELDEKSFNGLTNLTSLLINNNILKNIHPNIFSYTPNLEKLDLDSNKFHFLPSKCFDHLDKLISIKLAKNPWHCDCNILYLALWVDENKSKVWDIQPTCRGPAELGGALLKDMGFNDLCDGQWASMSISAHLSLRGHQVTTLTPNSIKNPNLINLTEFEFPTLREITAKYHDRTLGMSKDNFLFSTLLYGTKYYGELVEEVLNRSQTIFQNASISFDLVIVENLHPLVYSFGCRFKVPIVGVSSLALPFYAQDAVGNPSHLEILLEPQMQLKKNVGLYEKFVLLFHNTWMRLFVNLYALPQYDKKTKKYFGNDCPYIGDILKHVSLVLTSANPVVHPVRPNVPAIVEMQQIHTRPTKPLPHDLQTFLDDSAQGVVYFSLGSNIKTCNLSHSLRETITEALTELPYNVLWKWDVDHLPELSGNVMARKWLPQQDVLSHKNVKAFVTQGGLQSIEEAVIHGVPVVGMPFFLDQPMNVMHLVQKGVAQSIDHATMTKDALRDIIIEVASNETYTTNARRLRDVLMDQPVSGLDKTIWWIEHVIRHKGAKHLRSRRVDMSWSEYFLLDVALVTLGEKNRYYRRGPAKEIDVKKGVVSEGLVFLDEVTPGLIRKINTASGRPSRSCPTILSPRQEVQAWWRWCLTEGCPGSLGELRGMMLAQRMFAEIARRKIVEFGPDRISTCSLAMGYCKSYFWFVPGGFGKRGVEGKIDACKWCRVNMKPFLGICLDFQTAVIEFARNVLNLKDANSAECSDTVEHAVIIDMPEHNTGDMGGTMRLDFCPIFVQLLFNDIENIQRVAAGVLCEPAADKEGAEMIEQEGATSPLTELLHSRNEGLLAICKSGGIPALVKLLSSPVESVLFYAITTLHNLLLHQGGSKMAARLAGGLQKMVALSQRDNVKFLALEHIAQDNDGSLVTQNEIVDNRLDSQSQNQALLNDPNAHVQNHKPIFKDCETYNPEVKEEQDRRTPVINVQADDPDKDRWKYRNTSWYNFAINNETGEITTNVVRAVDDGRPELADICTFKVTVTDINDNLPSFDQLEYSAKVSEGLPENSKVLRVFAYDFDDDPDQVEEFMENHYNSESGDSEIFIVTYDNEEGDSEVTQETPIVWCSKGKPTEQDHEATLLLLSLREKYAAKFDDRKTTAVTIWQSIANEMEAAGFKLGPKAGEKCRQKFTNLQNKIYHPHVRHMNKTGEKNKKTPMYFAELHNVLEAKDKCNPKHLLDTLSSDTKNEAGPSTSKTEVENRFAHTKKSVRVTGTNAQLIEILKTESNERKEQFGIITNLLQEQNHQRDLTCLSASRSARILYISPVSSRSHVAVHQAISAHLSLRGHQVTTLTSKSLKNPNLSNLTEFEFPTLREITTKHHDRTTRLSKDNFLFNTLLYGSKYYGELVEEVLNRSQTIFQNASISFDLVIVENLHPLVYSFGCRFKVPIIGVSSSALPFYSHDFVGNPTHPEVVLEPRMQLNKKIGLYEKFVSWFNNVCLRMFMSFHSFSQYDKKTKKYFGNDCPYIGNILKNVSLILTSANPVVHPVRPNVPAIVEMQQIHTRPTKPLPHDLQMFLDDSPRGVVYFSLGSNIDTCNLSLSLRETITEALAELPYNVLWKWDVDHLPEPSGNVMARKWLPQQDVLSHKNVKAFVTQGGLQSVEEAIIHGVPIVGMPFFLDQPINVMHMVKMGVAQSIDHAIMTKNELKEVIIEVASNETYRTNARRMRDVLIDQPVPGLDKTIWWIEHVIRHKGAKHLRSPTVDMSWSAYFLLDIVVVTEFAHKELNTILGKEGYLSEERAGPIIWDLVSALNYLHSHRILHRDLKPQNILIDSKNNAKLCDFGFARNMSTGTHVLTSIKGTPLYMAPELIEEQPYDYKADLWSLGCIMYELLVGAPPFCTASILHLIRLIRHEQIKWPTFVSDSCVTFLKGLLQKDPAKRINWEQILNHSFVKGHILICDDSTNMPLTKALSENTLQAKEQQRKDHLSNKVQGRSRSHRDEEDAASVHKQSISQDDGGLSNEKKLRKSDPQDAKNNNLSINEEMNKLSLKDAQDSASSKQHKLNFIEENHPIETEEWIVFLQKLMEEVIGGEMTSLTQPYLTNIIVSPLRNTNTSPKVLMYVAKLLSLPFALRTVSQKTLDQMKKVYLEVKLVPNLVYSSKQIMRIKRDDGSSSSPSPTGSPIQERYKDAADLTDEDFRSLESIYMLITHLVHLDNEFLSQLCDSIAVLNIFTILKFFLLICKSRLQIIMDLLAIFTHVLRVFPENLELIDRIILNEAHDGKTINFVELLRHNSPLLKERACFFLLFLGKYLSVSKMEILWNETVRETLEALMYDSIESVRNAADRTVEELKYKDFYKYSNMKTI</sequence>
<dbReference type="SMART" id="SM00185">
    <property type="entry name" value="ARM"/>
    <property type="match status" value="2"/>
</dbReference>
<dbReference type="InterPro" id="IPR000225">
    <property type="entry name" value="Armadillo"/>
</dbReference>
<dbReference type="InterPro" id="IPR001611">
    <property type="entry name" value="Leu-rich_rpt"/>
</dbReference>
<dbReference type="Pfam" id="PF13855">
    <property type="entry name" value="LRR_8"/>
    <property type="match status" value="4"/>
</dbReference>
<dbReference type="InterPro" id="IPR032675">
    <property type="entry name" value="LRR_dom_sf"/>
</dbReference>
<protein>
    <recommendedName>
        <fullName evidence="3">Armadillo segment polarity protein</fullName>
    </recommendedName>
</protein>
<dbReference type="InterPro" id="IPR016024">
    <property type="entry name" value="ARM-type_fold"/>
</dbReference>
<dbReference type="CDD" id="cd03784">
    <property type="entry name" value="GT1_Gtf-like"/>
    <property type="match status" value="2"/>
</dbReference>
<keyword evidence="6" id="KW-0808">Transferase</keyword>
<evidence type="ECO:0000256" key="17">
    <source>
        <dbReference type="SAM" id="MobiDB-lite"/>
    </source>
</evidence>
<keyword evidence="10" id="KW-0677">Repeat</keyword>
<dbReference type="SMART" id="SM00082">
    <property type="entry name" value="LRRCT"/>
    <property type="match status" value="1"/>
</dbReference>
<dbReference type="PROSITE" id="PS50268">
    <property type="entry name" value="CADHERIN_2"/>
    <property type="match status" value="1"/>
</dbReference>
<keyword evidence="7" id="KW-0879">Wnt signaling pathway</keyword>
<dbReference type="Pfam" id="PF00514">
    <property type="entry name" value="Arm"/>
    <property type="match status" value="1"/>
</dbReference>
<accession>A0A8J6LCW0</accession>
<dbReference type="GO" id="GO:0008194">
    <property type="term" value="F:UDP-glycosyltransferase activity"/>
    <property type="evidence" value="ECO:0007669"/>
    <property type="project" value="InterPro"/>
</dbReference>
<dbReference type="SUPFAM" id="SSF52317">
    <property type="entry name" value="Class I glutamine amidotransferase-like"/>
    <property type="match status" value="1"/>
</dbReference>
<dbReference type="PROSITE" id="PS00108">
    <property type="entry name" value="PROTEIN_KINASE_ST"/>
    <property type="match status" value="1"/>
</dbReference>
<dbReference type="InterPro" id="IPR017926">
    <property type="entry name" value="GATASE"/>
</dbReference>
<dbReference type="Pfam" id="PF13837">
    <property type="entry name" value="Myb_DNA-bind_4"/>
    <property type="match status" value="1"/>
</dbReference>
<dbReference type="SMART" id="SM00369">
    <property type="entry name" value="LRR_TYP"/>
    <property type="match status" value="12"/>
</dbReference>
<evidence type="ECO:0000256" key="1">
    <source>
        <dbReference type="ARBA" id="ARBA00004413"/>
    </source>
</evidence>
<dbReference type="InterPro" id="IPR044822">
    <property type="entry name" value="Myb_DNA-bind_4"/>
</dbReference>
<dbReference type="SUPFAM" id="SSF53756">
    <property type="entry name" value="UDP-Glycosyltransferase/glycogen phosphorylase"/>
    <property type="match status" value="2"/>
</dbReference>
<dbReference type="InterPro" id="IPR013284">
    <property type="entry name" value="Beta-catenin"/>
</dbReference>
<evidence type="ECO:0000256" key="13">
    <source>
        <dbReference type="ARBA" id="ARBA00023136"/>
    </source>
</evidence>
<organism evidence="20 21">
    <name type="scientific">Tenebrio molitor</name>
    <name type="common">Yellow mealworm beetle</name>
    <dbReference type="NCBI Taxonomy" id="7067"/>
    <lineage>
        <taxon>Eukaryota</taxon>
        <taxon>Metazoa</taxon>
        <taxon>Ecdysozoa</taxon>
        <taxon>Arthropoda</taxon>
        <taxon>Hexapoda</taxon>
        <taxon>Insecta</taxon>
        <taxon>Pterygota</taxon>
        <taxon>Neoptera</taxon>
        <taxon>Endopterygota</taxon>
        <taxon>Coleoptera</taxon>
        <taxon>Polyphaga</taxon>
        <taxon>Cucujiformia</taxon>
        <taxon>Tenebrionidae</taxon>
        <taxon>Tenebrio</taxon>
    </lineage>
</organism>
<evidence type="ECO:0000256" key="7">
    <source>
        <dbReference type="ARBA" id="ARBA00022687"/>
    </source>
</evidence>
<dbReference type="GO" id="GO:0007367">
    <property type="term" value="P:segment polarity determination"/>
    <property type="evidence" value="ECO:0007669"/>
    <property type="project" value="UniProtKB-KW"/>
</dbReference>
<dbReference type="FunFam" id="3.80.10.10:FF:000770">
    <property type="entry name" value="Uncharacterized protein"/>
    <property type="match status" value="1"/>
</dbReference>
<evidence type="ECO:0000256" key="14">
    <source>
        <dbReference type="ARBA" id="ARBA00023180"/>
    </source>
</evidence>
<evidence type="ECO:0000256" key="2">
    <source>
        <dbReference type="ARBA" id="ARBA00009995"/>
    </source>
</evidence>
<dbReference type="Proteomes" id="UP000719412">
    <property type="component" value="Unassembled WGS sequence"/>
</dbReference>
<dbReference type="PROSITE" id="PS00375">
    <property type="entry name" value="UDPGT"/>
    <property type="match status" value="2"/>
</dbReference>
<dbReference type="PROSITE" id="PS50011">
    <property type="entry name" value="PROTEIN_KINASE_DOM"/>
    <property type="match status" value="1"/>
</dbReference>
<evidence type="ECO:0000256" key="12">
    <source>
        <dbReference type="ARBA" id="ARBA00022889"/>
    </source>
</evidence>
<dbReference type="FunFam" id="3.40.50.2000:FF:000050">
    <property type="entry name" value="UDP-glucuronosyltransferase"/>
    <property type="match status" value="2"/>
</dbReference>
<dbReference type="InterPro" id="IPR000719">
    <property type="entry name" value="Prot_kinase_dom"/>
</dbReference>
<dbReference type="GO" id="GO:0005524">
    <property type="term" value="F:ATP binding"/>
    <property type="evidence" value="ECO:0007669"/>
    <property type="project" value="InterPro"/>
</dbReference>
<dbReference type="InterPro" id="IPR003591">
    <property type="entry name" value="Leu-rich_rpt_typical-subtyp"/>
</dbReference>
<feature type="compositionally biased region" description="Low complexity" evidence="17">
    <location>
        <begin position="3438"/>
        <end position="3448"/>
    </location>
</feature>
<feature type="domain" description="Protein kinase" evidence="18">
    <location>
        <begin position="2948"/>
        <end position="3218"/>
    </location>
</feature>
<dbReference type="PROSITE" id="PS51450">
    <property type="entry name" value="LRR"/>
    <property type="match status" value="5"/>
</dbReference>
<dbReference type="InterPro" id="IPR011009">
    <property type="entry name" value="Kinase-like_dom_sf"/>
</dbReference>
<evidence type="ECO:0000256" key="10">
    <source>
        <dbReference type="ARBA" id="ARBA00022737"/>
    </source>
</evidence>
<evidence type="ECO:0000256" key="3">
    <source>
        <dbReference type="ARBA" id="ARBA00022289"/>
    </source>
</evidence>
<dbReference type="PROSITE" id="PS50176">
    <property type="entry name" value="ARM_REPEAT"/>
    <property type="match status" value="1"/>
</dbReference>
<reference evidence="20" key="2">
    <citation type="submission" date="2021-08" db="EMBL/GenBank/DDBJ databases">
        <authorList>
            <person name="Eriksson T."/>
        </authorList>
    </citation>
    <scope>NUCLEOTIDE SEQUENCE</scope>
    <source>
        <strain evidence="20">Stoneville</strain>
        <tissue evidence="20">Whole head</tissue>
    </source>
</reference>
<dbReference type="GO" id="GO:0007156">
    <property type="term" value="P:homophilic cell adhesion via plasma membrane adhesion molecules"/>
    <property type="evidence" value="ECO:0007669"/>
    <property type="project" value="InterPro"/>
</dbReference>
<keyword evidence="21" id="KW-1185">Reference proteome</keyword>
<dbReference type="Pfam" id="PF00201">
    <property type="entry name" value="UDPGT"/>
    <property type="match status" value="2"/>
</dbReference>
<keyword evidence="5" id="KW-0328">Glycosyltransferase</keyword>
<proteinExistence type="inferred from homology"/>
<dbReference type="SUPFAM" id="SSF52058">
    <property type="entry name" value="L domain-like"/>
    <property type="match status" value="1"/>
</dbReference>
<keyword evidence="8" id="KW-0709">Segmentation polarity protein</keyword>
<dbReference type="SUPFAM" id="SSF49313">
    <property type="entry name" value="Cadherin-like"/>
    <property type="match status" value="2"/>
</dbReference>
<comment type="caution">
    <text evidence="20">The sequence shown here is derived from an EMBL/GenBank/DDBJ whole genome shotgun (WGS) entry which is preliminary data.</text>
</comment>
<evidence type="ECO:0000313" key="20">
    <source>
        <dbReference type="EMBL" id="KAH0815168.1"/>
    </source>
</evidence>
<dbReference type="CDD" id="cd11304">
    <property type="entry name" value="Cadherin_repeat"/>
    <property type="match status" value="1"/>
</dbReference>
<dbReference type="Gene3D" id="3.40.50.2000">
    <property type="entry name" value="Glycogen Phosphorylase B"/>
    <property type="match status" value="2"/>
</dbReference>
<evidence type="ECO:0000259" key="19">
    <source>
        <dbReference type="PROSITE" id="PS50268"/>
    </source>
</evidence>